<evidence type="ECO:0000313" key="12">
    <source>
        <dbReference type="EMBL" id="GMN59169.1"/>
    </source>
</evidence>
<feature type="domain" description="Kinesin motor" evidence="11">
    <location>
        <begin position="435"/>
        <end position="725"/>
    </location>
</feature>
<organism evidence="12 13">
    <name type="scientific">Ficus carica</name>
    <name type="common">Common fig</name>
    <dbReference type="NCBI Taxonomy" id="3494"/>
    <lineage>
        <taxon>Eukaryota</taxon>
        <taxon>Viridiplantae</taxon>
        <taxon>Streptophyta</taxon>
        <taxon>Embryophyta</taxon>
        <taxon>Tracheophyta</taxon>
        <taxon>Spermatophyta</taxon>
        <taxon>Magnoliopsida</taxon>
        <taxon>eudicotyledons</taxon>
        <taxon>Gunneridae</taxon>
        <taxon>Pentapetalae</taxon>
        <taxon>rosids</taxon>
        <taxon>fabids</taxon>
        <taxon>Rosales</taxon>
        <taxon>Moraceae</taxon>
        <taxon>Ficeae</taxon>
        <taxon>Ficus</taxon>
    </lineage>
</organism>
<dbReference type="PROSITE" id="PS50021">
    <property type="entry name" value="CH"/>
    <property type="match status" value="1"/>
</dbReference>
<feature type="domain" description="Calponin-homology (CH)" evidence="10">
    <location>
        <begin position="53"/>
        <end position="174"/>
    </location>
</feature>
<keyword evidence="2" id="KW-0493">Microtubule</keyword>
<dbReference type="InterPro" id="IPR027640">
    <property type="entry name" value="Kinesin-like_fam"/>
</dbReference>
<dbReference type="InterPro" id="IPR036961">
    <property type="entry name" value="Kinesin_motor_dom_sf"/>
</dbReference>
<dbReference type="FunFam" id="1.10.418.10:FF:000067">
    <property type="entry name" value="kinesin-like protein KIN-14F"/>
    <property type="match status" value="1"/>
</dbReference>
<feature type="region of interest" description="Disordered" evidence="9">
    <location>
        <begin position="783"/>
        <end position="878"/>
    </location>
</feature>
<comment type="caution">
    <text evidence="7">Lacks conserved residue(s) required for the propagation of feature annotation.</text>
</comment>
<dbReference type="InterPro" id="IPR027417">
    <property type="entry name" value="P-loop_NTPase"/>
</dbReference>
<dbReference type="SUPFAM" id="SSF47576">
    <property type="entry name" value="Calponin-homology domain, CH-domain"/>
    <property type="match status" value="1"/>
</dbReference>
<keyword evidence="4" id="KW-0067">ATP-binding</keyword>
<evidence type="ECO:0000256" key="4">
    <source>
        <dbReference type="ARBA" id="ARBA00022840"/>
    </source>
</evidence>
<evidence type="ECO:0000256" key="1">
    <source>
        <dbReference type="ARBA" id="ARBA00010899"/>
    </source>
</evidence>
<dbReference type="GO" id="GO:0003777">
    <property type="term" value="F:microtubule motor activity"/>
    <property type="evidence" value="ECO:0007669"/>
    <property type="project" value="InterPro"/>
</dbReference>
<sequence length="1111" mass="124773">MPQESNSNAIFTSPCKNMRGLKLLASNTEAPFAYNEEIINDYELAHRKAEEAASRRYQAAQWLRQMDQGASETLYKEPSEEEFCLALRNGLILCNVLNKVNPGAVSKVVENPMIAVQSIEGPAQSAIQYFENMRNFLEAVKNMKLLTFEASDLEKGGSSSIVVDCILCLKGYYEWKQSGGIGVWRYGGTVRITSFPKECPPSLVGSESTDESLDESESSQYEQLLEFLHFSDEVSAEESRVANVLTFLFDRFGLGLLQAFLQECGDGLEDLPLNAMVVDTLLSKVVKDFSALLVSQGTQLGIFLKKLLKSDINTLSKSDFLETISRYLSQRTSLVASDLATFCTCGGKRETVRHIVTHSHEHARIIDIHQKQLQELKSSFLDTRRDVNLVHSKWEDDLRMIVHHVKNLEVASSSYQKVLEENRNLYNQVQDLKGTIRVYCRVRPFLRGQSSGQSTVDYIGENGNIMIVNPLKQGKDSRRIFTFNKVFGTNVTQEQIYVDTQPLVRSVLDGYNSGPDLTTEETWGVNYRALGDLFKISKERVQIVRYEVAVQMIEIYNEQLNGLNVPDACLVPVTCTQDVLELMKIGQRNRAVGATALNERSSRSHSVLTVHVQGKELVSGTFLRGCLHLVDLAGSERVDKSEAVGERLKEAQYINRSLSALGDVISALAQKSTHIPYRNSKLTQVLQDSLGGHAKTLMFVHINPEVNAFGETISTLKFAERVSCIELGAAKSNKETGEIRDLKDEISNLKLALERKEAELEQYKGGTMKPAMESQKMRAVSPYRFPRNGLNNGLKAEASQEDSKISEARSCSSGKQRRSRFPSGLTEKEIAPKMPFLTEERLASSRNLRSPSPPIRRSASTERGSVVRSKVKPETLDNQPIIRAPFPARVPATKSLATTQMNPSNDTNSRIQFNNNNYSNVTSRPYNNSHDSTRQDYISEALYSIQKLSFKKVQQEHEDEQFKQALNIRQGGVRKTKPESTKAKTKQHQVPPRMQKSEAMTTFLSDLDYGERMEEASKSDYSEPENEHVHLGSPLQGALEMRKPRKNFFSRNSQNHEPRGLVPAVEPLLAGKLENKQPNGAMRNPKEANNVTTSEFRRSRSTPRGKFFMLP</sequence>
<feature type="coiled-coil region" evidence="8">
    <location>
        <begin position="732"/>
        <end position="766"/>
    </location>
</feature>
<dbReference type="AlphaFoldDB" id="A0AA88DPJ4"/>
<gene>
    <name evidence="12" type="ORF">TIFTF001_028267</name>
</gene>
<dbReference type="PRINTS" id="PR00380">
    <property type="entry name" value="KINESINHEAVY"/>
</dbReference>
<dbReference type="GO" id="GO:0005874">
    <property type="term" value="C:microtubule"/>
    <property type="evidence" value="ECO:0007669"/>
    <property type="project" value="UniProtKB-KW"/>
</dbReference>
<evidence type="ECO:0000256" key="7">
    <source>
        <dbReference type="PROSITE-ProRule" id="PRU00283"/>
    </source>
</evidence>
<evidence type="ECO:0000259" key="11">
    <source>
        <dbReference type="PROSITE" id="PS50067"/>
    </source>
</evidence>
<dbReference type="GO" id="GO:0008017">
    <property type="term" value="F:microtubule binding"/>
    <property type="evidence" value="ECO:0007669"/>
    <property type="project" value="InterPro"/>
</dbReference>
<dbReference type="EMBL" id="BTGU01000084">
    <property type="protein sequence ID" value="GMN59169.1"/>
    <property type="molecule type" value="Genomic_DNA"/>
</dbReference>
<feature type="compositionally biased region" description="Low complexity" evidence="9">
    <location>
        <begin position="844"/>
        <end position="858"/>
    </location>
</feature>
<dbReference type="PROSITE" id="PS50067">
    <property type="entry name" value="KINESIN_MOTOR_2"/>
    <property type="match status" value="1"/>
</dbReference>
<keyword evidence="5 8" id="KW-0175">Coiled coil</keyword>
<evidence type="ECO:0000313" key="13">
    <source>
        <dbReference type="Proteomes" id="UP001187192"/>
    </source>
</evidence>
<dbReference type="PANTHER" id="PTHR47972:SF28">
    <property type="entry name" value="KINESIN-LIKE PROTEIN KLP-3"/>
    <property type="match status" value="1"/>
</dbReference>
<dbReference type="InterPro" id="IPR001715">
    <property type="entry name" value="CH_dom"/>
</dbReference>
<dbReference type="PANTHER" id="PTHR47972">
    <property type="entry name" value="KINESIN-LIKE PROTEIN KLP-3"/>
    <property type="match status" value="1"/>
</dbReference>
<dbReference type="SMART" id="SM00033">
    <property type="entry name" value="CH"/>
    <property type="match status" value="1"/>
</dbReference>
<dbReference type="FunFam" id="3.40.850.10:FF:000044">
    <property type="entry name" value="p-loop containing nucleoside triphosphate hydrolases superfamily protein"/>
    <property type="match status" value="1"/>
</dbReference>
<feature type="region of interest" description="Disordered" evidence="9">
    <location>
        <begin position="971"/>
        <end position="995"/>
    </location>
</feature>
<evidence type="ECO:0000256" key="5">
    <source>
        <dbReference type="ARBA" id="ARBA00023054"/>
    </source>
</evidence>
<dbReference type="SUPFAM" id="SSF52540">
    <property type="entry name" value="P-loop containing nucleoside triphosphate hydrolases"/>
    <property type="match status" value="1"/>
</dbReference>
<dbReference type="GO" id="GO:0005524">
    <property type="term" value="F:ATP binding"/>
    <property type="evidence" value="ECO:0007669"/>
    <property type="project" value="UniProtKB-KW"/>
</dbReference>
<dbReference type="Proteomes" id="UP001187192">
    <property type="component" value="Unassembled WGS sequence"/>
</dbReference>
<dbReference type="Gene3D" id="1.10.418.10">
    <property type="entry name" value="Calponin-like domain"/>
    <property type="match status" value="1"/>
</dbReference>
<evidence type="ECO:0000256" key="2">
    <source>
        <dbReference type="ARBA" id="ARBA00022701"/>
    </source>
</evidence>
<reference evidence="12" key="1">
    <citation type="submission" date="2023-07" db="EMBL/GenBank/DDBJ databases">
        <title>draft genome sequence of fig (Ficus carica).</title>
        <authorList>
            <person name="Takahashi T."/>
            <person name="Nishimura K."/>
        </authorList>
    </citation>
    <scope>NUCLEOTIDE SEQUENCE</scope>
</reference>
<dbReference type="Pfam" id="PF00225">
    <property type="entry name" value="Kinesin"/>
    <property type="match status" value="1"/>
</dbReference>
<comment type="similarity">
    <text evidence="1">Belongs to the TRAFAC class myosin-kinesin ATPase superfamily. Kinesin family. KIN-14 subfamily.</text>
</comment>
<feature type="region of interest" description="Disordered" evidence="9">
    <location>
        <begin position="1074"/>
        <end position="1111"/>
    </location>
</feature>
<name>A0AA88DPJ4_FICCA</name>
<dbReference type="SMART" id="SM00129">
    <property type="entry name" value="KISc"/>
    <property type="match status" value="1"/>
</dbReference>
<evidence type="ECO:0000256" key="3">
    <source>
        <dbReference type="ARBA" id="ARBA00022741"/>
    </source>
</evidence>
<evidence type="ECO:0008006" key="14">
    <source>
        <dbReference type="Google" id="ProtNLM"/>
    </source>
</evidence>
<keyword evidence="13" id="KW-1185">Reference proteome</keyword>
<keyword evidence="3" id="KW-0547">Nucleotide-binding</keyword>
<protein>
    <recommendedName>
        <fullName evidence="14">Kinesin-like protein</fullName>
    </recommendedName>
</protein>
<accession>A0AA88DPJ4</accession>
<comment type="caution">
    <text evidence="12">The sequence shown here is derived from an EMBL/GenBank/DDBJ whole genome shotgun (WGS) entry which is preliminary data.</text>
</comment>
<evidence type="ECO:0000256" key="9">
    <source>
        <dbReference type="SAM" id="MobiDB-lite"/>
    </source>
</evidence>
<evidence type="ECO:0000256" key="6">
    <source>
        <dbReference type="ARBA" id="ARBA00023175"/>
    </source>
</evidence>
<evidence type="ECO:0000259" key="10">
    <source>
        <dbReference type="PROSITE" id="PS50021"/>
    </source>
</evidence>
<proteinExistence type="inferred from homology"/>
<dbReference type="Pfam" id="PF00307">
    <property type="entry name" value="CH"/>
    <property type="match status" value="1"/>
</dbReference>
<dbReference type="InterPro" id="IPR036872">
    <property type="entry name" value="CH_dom_sf"/>
</dbReference>
<dbReference type="InterPro" id="IPR001752">
    <property type="entry name" value="Kinesin_motor_dom"/>
</dbReference>
<dbReference type="GO" id="GO:0007018">
    <property type="term" value="P:microtubule-based movement"/>
    <property type="evidence" value="ECO:0007669"/>
    <property type="project" value="InterPro"/>
</dbReference>
<dbReference type="CDD" id="cd21203">
    <property type="entry name" value="CH_AtKIN14-like"/>
    <property type="match status" value="1"/>
</dbReference>
<keyword evidence="6" id="KW-0505">Motor protein</keyword>
<evidence type="ECO:0000256" key="8">
    <source>
        <dbReference type="SAM" id="Coils"/>
    </source>
</evidence>
<dbReference type="Gene3D" id="3.40.850.10">
    <property type="entry name" value="Kinesin motor domain"/>
    <property type="match status" value="1"/>
</dbReference>